<evidence type="ECO:0000313" key="4">
    <source>
        <dbReference type="WormBase" id="C09H10.4"/>
    </source>
</evidence>
<reference evidence="2 3" key="1">
    <citation type="journal article" date="1998" name="Science">
        <title>Genome sequence of the nematode C. elegans: a platform for investigating biology.</title>
        <authorList>
            <consortium name="The C. elegans sequencing consortium"/>
            <person name="Sulson J.E."/>
            <person name="Waterston R."/>
        </authorList>
    </citation>
    <scope>NUCLEOTIDE SEQUENCE [LARGE SCALE GENOMIC DNA]</scope>
    <source>
        <strain evidence="2 3">Bristol N2</strain>
    </source>
</reference>
<protein>
    <submittedName>
        <fullName evidence="2">Uncharacterized protein</fullName>
    </submittedName>
</protein>
<evidence type="ECO:0000313" key="3">
    <source>
        <dbReference type="Proteomes" id="UP000001940"/>
    </source>
</evidence>
<name>E3W727_CAEEL</name>
<dbReference type="GeneID" id="13187006"/>
<dbReference type="HOGENOM" id="CLU_2887865_0_0_1"/>
<keyword evidence="1" id="KW-0472">Membrane</keyword>
<dbReference type="AlphaFoldDB" id="E3W727"/>
<keyword evidence="3" id="KW-1185">Reference proteome</keyword>
<evidence type="ECO:0000256" key="1">
    <source>
        <dbReference type="SAM" id="Phobius"/>
    </source>
</evidence>
<accession>E3W727</accession>
<proteinExistence type="predicted"/>
<dbReference type="EMBL" id="BX284602">
    <property type="protein sequence ID" value="CBX53311.1"/>
    <property type="molecule type" value="Genomic_DNA"/>
</dbReference>
<dbReference type="AGR" id="WB:WBGene00043120"/>
<dbReference type="WormBase" id="C09H10.4">
    <property type="protein sequence ID" value="CE45444"/>
    <property type="gene ID" value="WBGene00043120"/>
</dbReference>
<dbReference type="Proteomes" id="UP000001940">
    <property type="component" value="Chromosome II"/>
</dbReference>
<dbReference type="InParanoid" id="E3W727"/>
<dbReference type="KEGG" id="cel:CELE_C09H10.4"/>
<organism evidence="2 3">
    <name type="scientific">Caenorhabditis elegans</name>
    <dbReference type="NCBI Taxonomy" id="6239"/>
    <lineage>
        <taxon>Eukaryota</taxon>
        <taxon>Metazoa</taxon>
        <taxon>Ecdysozoa</taxon>
        <taxon>Nematoda</taxon>
        <taxon>Chromadorea</taxon>
        <taxon>Rhabditida</taxon>
        <taxon>Rhabditina</taxon>
        <taxon>Rhabditomorpha</taxon>
        <taxon>Rhabditoidea</taxon>
        <taxon>Rhabditidae</taxon>
        <taxon>Peloderinae</taxon>
        <taxon>Caenorhabditis</taxon>
    </lineage>
</organism>
<dbReference type="RefSeq" id="NP_001379526.1">
    <property type="nucleotide sequence ID" value="NM_001393185.1"/>
</dbReference>
<gene>
    <name evidence="2 4" type="ORF">C09H10.4</name>
    <name evidence="2" type="ORF">CELE_C09H10.4</name>
</gene>
<sequence length="63" mass="6973">MIPFTSALFALRCHVIDLLPTGLMFLGISYALVIRAMFTSVVDNSSDNSTLSVEDLTYNLFNI</sequence>
<keyword evidence="1" id="KW-1133">Transmembrane helix</keyword>
<dbReference type="Bgee" id="WBGene00043120">
    <property type="expression patterns" value="Expressed in embryo and 3 other cell types or tissues"/>
</dbReference>
<feature type="transmembrane region" description="Helical" evidence="1">
    <location>
        <begin position="18"/>
        <end position="38"/>
    </location>
</feature>
<dbReference type="CTD" id="13187006"/>
<evidence type="ECO:0000313" key="2">
    <source>
        <dbReference type="EMBL" id="CBX53311.1"/>
    </source>
</evidence>
<dbReference type="PaxDb" id="6239-C09H10.4"/>
<keyword evidence="1" id="KW-0812">Transmembrane</keyword>